<organism evidence="1 2">
    <name type="scientific">Paenibacillus oceani</name>
    <dbReference type="NCBI Taxonomy" id="2772510"/>
    <lineage>
        <taxon>Bacteria</taxon>
        <taxon>Bacillati</taxon>
        <taxon>Bacillota</taxon>
        <taxon>Bacilli</taxon>
        <taxon>Bacillales</taxon>
        <taxon>Paenibacillaceae</taxon>
        <taxon>Paenibacillus</taxon>
    </lineage>
</organism>
<proteinExistence type="predicted"/>
<dbReference type="RefSeq" id="WP_190932516.1">
    <property type="nucleotide sequence ID" value="NZ_JACXJA010000078.1"/>
</dbReference>
<evidence type="ECO:0000313" key="1">
    <source>
        <dbReference type="EMBL" id="MBD2866902.1"/>
    </source>
</evidence>
<keyword evidence="2" id="KW-1185">Reference proteome</keyword>
<protein>
    <submittedName>
        <fullName evidence="1">Uncharacterized protein</fullName>
    </submittedName>
</protein>
<evidence type="ECO:0000313" key="2">
    <source>
        <dbReference type="Proteomes" id="UP000639396"/>
    </source>
</evidence>
<name>A0A927CHU3_9BACL</name>
<dbReference type="EMBL" id="JACXJA010000078">
    <property type="protein sequence ID" value="MBD2866902.1"/>
    <property type="molecule type" value="Genomic_DNA"/>
</dbReference>
<sequence>MVPLDLLPDSSSYLYKIVIKKEAREAMNDQLLHYGLTEHDLYPGLENVAADIRQEIEAEGLTSPKS</sequence>
<reference evidence="1" key="1">
    <citation type="submission" date="2020-09" db="EMBL/GenBank/DDBJ databases">
        <title>A novel bacterium of genus Paenibacillus, isolated from South China Sea.</title>
        <authorList>
            <person name="Huang H."/>
            <person name="Mo K."/>
            <person name="Hu Y."/>
        </authorList>
    </citation>
    <scope>NUCLEOTIDE SEQUENCE</scope>
    <source>
        <strain evidence="1">IB182363</strain>
    </source>
</reference>
<dbReference type="Proteomes" id="UP000639396">
    <property type="component" value="Unassembled WGS sequence"/>
</dbReference>
<gene>
    <name evidence="1" type="ORF">IDH45_33545</name>
</gene>
<comment type="caution">
    <text evidence="1">The sequence shown here is derived from an EMBL/GenBank/DDBJ whole genome shotgun (WGS) entry which is preliminary data.</text>
</comment>
<accession>A0A927CHU3</accession>
<dbReference type="AlphaFoldDB" id="A0A927CHU3"/>